<gene>
    <name evidence="2" type="ORF">J1C47_09915</name>
</gene>
<feature type="chain" id="PRO_5045717117" evidence="1">
    <location>
        <begin position="26"/>
        <end position="208"/>
    </location>
</feature>
<dbReference type="EMBL" id="JAFMPY010000008">
    <property type="protein sequence ID" value="MBO0903958.1"/>
    <property type="molecule type" value="Genomic_DNA"/>
</dbReference>
<organism evidence="2 3">
    <name type="scientific">Jiella sonneratiae</name>
    <dbReference type="NCBI Taxonomy" id="2816856"/>
    <lineage>
        <taxon>Bacteria</taxon>
        <taxon>Pseudomonadati</taxon>
        <taxon>Pseudomonadota</taxon>
        <taxon>Alphaproteobacteria</taxon>
        <taxon>Hyphomicrobiales</taxon>
        <taxon>Aurantimonadaceae</taxon>
        <taxon>Jiella</taxon>
    </lineage>
</organism>
<protein>
    <submittedName>
        <fullName evidence="2">Uncharacterized protein</fullName>
    </submittedName>
</protein>
<dbReference type="PROSITE" id="PS51257">
    <property type="entry name" value="PROKAR_LIPOPROTEIN"/>
    <property type="match status" value="1"/>
</dbReference>
<dbReference type="RefSeq" id="WP_207350596.1">
    <property type="nucleotide sequence ID" value="NZ_JAFMPY010000008.1"/>
</dbReference>
<evidence type="ECO:0000256" key="1">
    <source>
        <dbReference type="SAM" id="SignalP"/>
    </source>
</evidence>
<evidence type="ECO:0000313" key="2">
    <source>
        <dbReference type="EMBL" id="MBO0903958.1"/>
    </source>
</evidence>
<keyword evidence="1" id="KW-0732">Signal</keyword>
<comment type="caution">
    <text evidence="2">The sequence shown here is derived from an EMBL/GenBank/DDBJ whole genome shotgun (WGS) entry which is preliminary data.</text>
</comment>
<feature type="signal peptide" evidence="1">
    <location>
        <begin position="1"/>
        <end position="25"/>
    </location>
</feature>
<accession>A0ABS3J2S0</accession>
<sequence>METRPMRMMAVAAVSILLAGGLAGCATSGVEDAMDLEAPADDAHCQSLLIRPGELVYAQCRLALRKTYLNDYAARKAVIQQQYGPVSGELDIALRADAFCNYDESVKQVVTPGLSDDVVAETAYQNCANTRGELGAKFAEATGRPAELLAEAERPTVLGQNRKAIREARVVIKGPPGSTLVTESQVAIENAPGAQAAGTVVPPAPVAH</sequence>
<name>A0ABS3J2S0_9HYPH</name>
<reference evidence="2 3" key="1">
    <citation type="submission" date="2021-03" db="EMBL/GenBank/DDBJ databases">
        <title>Whole genome sequence of Jiella sp. MQZ13P-4.</title>
        <authorList>
            <person name="Tuo L."/>
        </authorList>
    </citation>
    <scope>NUCLEOTIDE SEQUENCE [LARGE SCALE GENOMIC DNA]</scope>
    <source>
        <strain evidence="2 3">MQZ13P-4</strain>
    </source>
</reference>
<keyword evidence="3" id="KW-1185">Reference proteome</keyword>
<dbReference type="Proteomes" id="UP000664288">
    <property type="component" value="Unassembled WGS sequence"/>
</dbReference>
<evidence type="ECO:0000313" key="3">
    <source>
        <dbReference type="Proteomes" id="UP000664288"/>
    </source>
</evidence>
<proteinExistence type="predicted"/>